<dbReference type="EMBL" id="JADIKK010000008">
    <property type="protein sequence ID" value="MFK2878080.1"/>
    <property type="molecule type" value="Genomic_DNA"/>
</dbReference>
<dbReference type="PROSITE" id="PS50801">
    <property type="entry name" value="STAS"/>
    <property type="match status" value="1"/>
</dbReference>
<evidence type="ECO:0000256" key="2">
    <source>
        <dbReference type="ARBA" id="ARBA00022692"/>
    </source>
</evidence>
<gene>
    <name evidence="7" type="ORF">ISP25_13450</name>
</gene>
<feature type="transmembrane region" description="Helical" evidence="5">
    <location>
        <begin position="127"/>
        <end position="146"/>
    </location>
</feature>
<dbReference type="Pfam" id="PF01740">
    <property type="entry name" value="STAS"/>
    <property type="match status" value="1"/>
</dbReference>
<feature type="transmembrane region" description="Helical" evidence="5">
    <location>
        <begin position="45"/>
        <end position="61"/>
    </location>
</feature>
<dbReference type="PANTHER" id="PTHR11814">
    <property type="entry name" value="SULFATE TRANSPORTER"/>
    <property type="match status" value="1"/>
</dbReference>
<comment type="caution">
    <text evidence="7">The sequence shown here is derived from an EMBL/GenBank/DDBJ whole genome shotgun (WGS) entry which is preliminary data.</text>
</comment>
<dbReference type="RefSeq" id="WP_404614563.1">
    <property type="nucleotide sequence ID" value="NZ_JADIKK010000008.1"/>
</dbReference>
<evidence type="ECO:0000256" key="1">
    <source>
        <dbReference type="ARBA" id="ARBA00004141"/>
    </source>
</evidence>
<accession>A0ABW8J729</accession>
<feature type="transmembrane region" description="Helical" evidence="5">
    <location>
        <begin position="68"/>
        <end position="89"/>
    </location>
</feature>
<dbReference type="InterPro" id="IPR011547">
    <property type="entry name" value="SLC26A/SulP_dom"/>
</dbReference>
<proteinExistence type="predicted"/>
<keyword evidence="3 5" id="KW-1133">Transmembrane helix</keyword>
<dbReference type="InterPro" id="IPR001902">
    <property type="entry name" value="SLC26A/SulP_fam"/>
</dbReference>
<reference evidence="7 8" key="1">
    <citation type="submission" date="2020-10" db="EMBL/GenBank/DDBJ databases">
        <title>Phylogeny of dyella-like bacteria.</title>
        <authorList>
            <person name="Fu J."/>
        </authorList>
    </citation>
    <scope>NUCLEOTIDE SEQUENCE [LARGE SCALE GENOMIC DNA]</scope>
    <source>
        <strain evidence="7 8">KACC 19113</strain>
    </source>
</reference>
<dbReference type="InterPro" id="IPR036513">
    <property type="entry name" value="STAS_dom_sf"/>
</dbReference>
<name>A0ABW8J729_9GAMM</name>
<feature type="transmembrane region" description="Helical" evidence="5">
    <location>
        <begin position="374"/>
        <end position="404"/>
    </location>
</feature>
<feature type="domain" description="STAS" evidence="6">
    <location>
        <begin position="429"/>
        <end position="543"/>
    </location>
</feature>
<evidence type="ECO:0000313" key="7">
    <source>
        <dbReference type="EMBL" id="MFK2878080.1"/>
    </source>
</evidence>
<keyword evidence="4 5" id="KW-0472">Membrane</keyword>
<evidence type="ECO:0000313" key="8">
    <source>
        <dbReference type="Proteomes" id="UP001620339"/>
    </source>
</evidence>
<dbReference type="SUPFAM" id="SSF52091">
    <property type="entry name" value="SpoIIaa-like"/>
    <property type="match status" value="1"/>
</dbReference>
<evidence type="ECO:0000256" key="3">
    <source>
        <dbReference type="ARBA" id="ARBA00022989"/>
    </source>
</evidence>
<dbReference type="Gene3D" id="3.30.750.24">
    <property type="entry name" value="STAS domain"/>
    <property type="match status" value="1"/>
</dbReference>
<dbReference type="InterPro" id="IPR002645">
    <property type="entry name" value="STAS_dom"/>
</dbReference>
<feature type="transmembrane region" description="Helical" evidence="5">
    <location>
        <begin position="166"/>
        <end position="189"/>
    </location>
</feature>
<feature type="transmembrane region" description="Helical" evidence="5">
    <location>
        <begin position="95"/>
        <end position="115"/>
    </location>
</feature>
<keyword evidence="8" id="KW-1185">Reference proteome</keyword>
<evidence type="ECO:0000259" key="6">
    <source>
        <dbReference type="PROSITE" id="PS50801"/>
    </source>
</evidence>
<dbReference type="CDD" id="cd07042">
    <property type="entry name" value="STAS_SulP_like_sulfate_transporter"/>
    <property type="match status" value="1"/>
</dbReference>
<feature type="transmembrane region" description="Helical" evidence="5">
    <location>
        <begin position="281"/>
        <end position="298"/>
    </location>
</feature>
<evidence type="ECO:0000256" key="4">
    <source>
        <dbReference type="ARBA" id="ARBA00023136"/>
    </source>
</evidence>
<keyword evidence="2 5" id="KW-0812">Transmembrane</keyword>
<feature type="transmembrane region" description="Helical" evidence="5">
    <location>
        <begin position="201"/>
        <end position="228"/>
    </location>
</feature>
<evidence type="ECO:0000256" key="5">
    <source>
        <dbReference type="SAM" id="Phobius"/>
    </source>
</evidence>
<protein>
    <submittedName>
        <fullName evidence="7">SulP family inorganic anion transporter</fullName>
    </submittedName>
</protein>
<organism evidence="7 8">
    <name type="scientific">Rhodanobacter hydrolyticus</name>
    <dbReference type="NCBI Taxonomy" id="2250595"/>
    <lineage>
        <taxon>Bacteria</taxon>
        <taxon>Pseudomonadati</taxon>
        <taxon>Pseudomonadota</taxon>
        <taxon>Gammaproteobacteria</taxon>
        <taxon>Lysobacterales</taxon>
        <taxon>Rhodanobacteraceae</taxon>
        <taxon>Rhodanobacter</taxon>
    </lineage>
</organism>
<sequence length="557" mass="57434">MNATAAAPATPGANRGADVLAGLSIAGLLLPEAVAYSGIAGLPPQAGVIALFVGLVCYGLLGRSRYAIVSATSSSAAVLAAGTLALAGPDAVSRAAVAATLVLLTGGCFLLAGAARLGGLSQLIARPVLRGFTFGLACVIALKQLPNLFGLPGLHGDFVPLLLATLLQAIHLIQPATAGAGVIALLLLFLCEHVRRLPGSLLVIVLGVAASGWLAAHGVALTGAINLAPAWGWPTWPTGNQWLPSIELAVALLLVLYAESYGAIRAFALKHGDTVEANRDLLVIGLANALSGLLHGMPLGAGYSGTSANEAAGARSRLAGLVAAATLLVMVLLLLRWIERIPEPVLAAIVIHAVSKSWRLSVFKPYLQWRRDRLVALAAVVAVLALGILNGLLVAIAFSLVMLLRQLATPRLSVLGKLPGSHDFVGVDEHPAALPPPGMLILRPEEPLFFANAESILALARQRVASHADGPAVVLSLEESPDLDSTALEALADFAAWLGARGIVLRVARLKDSVHDLLLRAALPQLPPQALDYWSVEDAVTATPSSSAQQPNGTPTQ</sequence>
<dbReference type="Proteomes" id="UP001620339">
    <property type="component" value="Unassembled WGS sequence"/>
</dbReference>
<feature type="transmembrane region" description="Helical" evidence="5">
    <location>
        <begin position="248"/>
        <end position="269"/>
    </location>
</feature>
<feature type="transmembrane region" description="Helical" evidence="5">
    <location>
        <begin position="318"/>
        <end position="338"/>
    </location>
</feature>
<comment type="subcellular location">
    <subcellularLocation>
        <location evidence="1">Membrane</location>
        <topology evidence="1">Multi-pass membrane protein</topology>
    </subcellularLocation>
</comment>
<dbReference type="Pfam" id="PF00916">
    <property type="entry name" value="Sulfate_transp"/>
    <property type="match status" value="1"/>
</dbReference>